<dbReference type="PROSITE" id="PS51409">
    <property type="entry name" value="ARGINASE_2"/>
    <property type="match status" value="1"/>
</dbReference>
<evidence type="ECO:0000256" key="2">
    <source>
        <dbReference type="ARBA" id="ARBA00022801"/>
    </source>
</evidence>
<keyword evidence="5" id="KW-1185">Reference proteome</keyword>
<evidence type="ECO:0000313" key="5">
    <source>
        <dbReference type="Proteomes" id="UP001279642"/>
    </source>
</evidence>
<accession>A0ABU5EEV7</accession>
<dbReference type="RefSeq" id="WP_320509997.1">
    <property type="nucleotide sequence ID" value="NZ_JAXCLW010000006.1"/>
</dbReference>
<dbReference type="Proteomes" id="UP001279642">
    <property type="component" value="Unassembled WGS sequence"/>
</dbReference>
<dbReference type="Gene3D" id="3.40.800.10">
    <property type="entry name" value="Ureohydrolase domain"/>
    <property type="match status" value="1"/>
</dbReference>
<gene>
    <name evidence="4" type="ORF">SMD27_18920</name>
</gene>
<reference evidence="4 5" key="1">
    <citation type="journal article" date="2016" name="Antonie Van Leeuwenhoek">
        <title>Dongia soli sp. nov., isolated from soil from Dokdo, Korea.</title>
        <authorList>
            <person name="Kim D.U."/>
            <person name="Lee H."/>
            <person name="Kim H."/>
            <person name="Kim S.G."/>
            <person name="Ka J.O."/>
        </authorList>
    </citation>
    <scope>NUCLEOTIDE SEQUENCE [LARGE SCALE GENOMIC DNA]</scope>
    <source>
        <strain evidence="4 5">D78</strain>
    </source>
</reference>
<proteinExistence type="inferred from homology"/>
<dbReference type="Pfam" id="PF00491">
    <property type="entry name" value="Arginase"/>
    <property type="match status" value="1"/>
</dbReference>
<dbReference type="InterPro" id="IPR023696">
    <property type="entry name" value="Ureohydrolase_dom_sf"/>
</dbReference>
<evidence type="ECO:0000256" key="1">
    <source>
        <dbReference type="ARBA" id="ARBA00022723"/>
    </source>
</evidence>
<evidence type="ECO:0000313" key="4">
    <source>
        <dbReference type="EMBL" id="MDY0884924.1"/>
    </source>
</evidence>
<protein>
    <submittedName>
        <fullName evidence="4">Arginase family protein</fullName>
    </submittedName>
</protein>
<comment type="caution">
    <text evidence="4">The sequence shown here is derived from an EMBL/GenBank/DDBJ whole genome shotgun (WGS) entry which is preliminary data.</text>
</comment>
<dbReference type="InterPro" id="IPR006035">
    <property type="entry name" value="Ureohydrolase"/>
</dbReference>
<keyword evidence="1" id="KW-0479">Metal-binding</keyword>
<organism evidence="4 5">
    <name type="scientific">Dongia soli</name>
    <dbReference type="NCBI Taxonomy" id="600628"/>
    <lineage>
        <taxon>Bacteria</taxon>
        <taxon>Pseudomonadati</taxon>
        <taxon>Pseudomonadota</taxon>
        <taxon>Alphaproteobacteria</taxon>
        <taxon>Rhodospirillales</taxon>
        <taxon>Dongiaceae</taxon>
        <taxon>Dongia</taxon>
    </lineage>
</organism>
<dbReference type="EMBL" id="JAXCLW010000006">
    <property type="protein sequence ID" value="MDY0884924.1"/>
    <property type="molecule type" value="Genomic_DNA"/>
</dbReference>
<dbReference type="PANTHER" id="PTHR11358">
    <property type="entry name" value="ARGINASE/AGMATINASE"/>
    <property type="match status" value="1"/>
</dbReference>
<keyword evidence="2" id="KW-0378">Hydrolase</keyword>
<name>A0ABU5EEV7_9PROT</name>
<sequence length="322" mass="35386">MPDTSRDPLLDFRSQAPQRAFLDWPVVTNPAEWQADIAIIGIPQSEPYPHDPCPNDQARAPDIVRGQSSQFCDGPERWDFDIGAPLQECLPPRCIDIGNLVWGDEPFDAHFQRVAEAARRLWSSGAMVLAIGGDHGVTIPLLQALDVLQRPVYIVHIDAHLDWRDDVAGVKRGYSSPLRRASELPWIAGMTQIGLRGTGSARRGEVEAALAYGSTLVPAAELHERGIDAIIDDLPRDHAFFVTIDADGLDPALMPGVMGPVPGGVRPEQVKRLLKRLAERGPVVGMDIVEIAPSFDFANQLTSITAGRLFINLIGAMRHRWR</sequence>
<dbReference type="PANTHER" id="PTHR11358:SF26">
    <property type="entry name" value="GUANIDINO ACID HYDROLASE, MITOCHONDRIAL"/>
    <property type="match status" value="1"/>
</dbReference>
<evidence type="ECO:0000256" key="3">
    <source>
        <dbReference type="PROSITE-ProRule" id="PRU00742"/>
    </source>
</evidence>
<dbReference type="SUPFAM" id="SSF52768">
    <property type="entry name" value="Arginase/deacetylase"/>
    <property type="match status" value="1"/>
</dbReference>
<comment type="similarity">
    <text evidence="3">Belongs to the arginase family.</text>
</comment>